<dbReference type="SUPFAM" id="SSF53187">
    <property type="entry name" value="Zn-dependent exopeptidases"/>
    <property type="match status" value="1"/>
</dbReference>
<evidence type="ECO:0000256" key="1">
    <source>
        <dbReference type="ARBA" id="ARBA00022723"/>
    </source>
</evidence>
<organism evidence="4 5">
    <name type="scientific">Hyphobacterium lacteum</name>
    <dbReference type="NCBI Taxonomy" id="3116575"/>
    <lineage>
        <taxon>Bacteria</taxon>
        <taxon>Pseudomonadati</taxon>
        <taxon>Pseudomonadota</taxon>
        <taxon>Alphaproteobacteria</taxon>
        <taxon>Maricaulales</taxon>
        <taxon>Maricaulaceae</taxon>
        <taxon>Hyphobacterium</taxon>
    </lineage>
</organism>
<proteinExistence type="predicted"/>
<keyword evidence="2" id="KW-0378">Hydrolase</keyword>
<dbReference type="Gene3D" id="3.40.630.10">
    <property type="entry name" value="Zn peptidases"/>
    <property type="match status" value="2"/>
</dbReference>
<dbReference type="InterPro" id="IPR017537">
    <property type="entry name" value="Peptidase_M42_hydrolase"/>
</dbReference>
<dbReference type="InterPro" id="IPR008007">
    <property type="entry name" value="Peptidase_M42"/>
</dbReference>
<comment type="caution">
    <text evidence="4">The sequence shown here is derived from an EMBL/GenBank/DDBJ whole genome shotgun (WGS) entry which is preliminary data.</text>
</comment>
<keyword evidence="5" id="KW-1185">Reference proteome</keyword>
<name>A0ABU7LSE3_9PROT</name>
<keyword evidence="1" id="KW-0479">Metal-binding</keyword>
<protein>
    <submittedName>
        <fullName evidence="4">Osmoprotectant NAGGN system M42 family peptidase</fullName>
    </submittedName>
</protein>
<dbReference type="CDD" id="cd05657">
    <property type="entry name" value="M42_glucanase_like"/>
    <property type="match status" value="1"/>
</dbReference>
<reference evidence="4 5" key="1">
    <citation type="submission" date="2024-01" db="EMBL/GenBank/DDBJ databases">
        <title>Hyphobacterium bacterium isolated from marine sediment.</title>
        <authorList>
            <person name="Zhao S."/>
        </authorList>
    </citation>
    <scope>NUCLEOTIDE SEQUENCE [LARGE SCALE GENOMIC DNA]</scope>
    <source>
        <strain evidence="5">HN65</strain>
    </source>
</reference>
<evidence type="ECO:0000313" key="4">
    <source>
        <dbReference type="EMBL" id="MEE2526561.1"/>
    </source>
</evidence>
<dbReference type="SUPFAM" id="SSF101821">
    <property type="entry name" value="Aminopeptidase/glucanase lid domain"/>
    <property type="match status" value="1"/>
</dbReference>
<evidence type="ECO:0000256" key="3">
    <source>
        <dbReference type="SAM" id="MobiDB-lite"/>
    </source>
</evidence>
<dbReference type="InterPro" id="IPR051464">
    <property type="entry name" value="Peptidase_M42_aminopept"/>
</dbReference>
<dbReference type="Pfam" id="PF05343">
    <property type="entry name" value="Peptidase_M42"/>
    <property type="match status" value="1"/>
</dbReference>
<evidence type="ECO:0000256" key="2">
    <source>
        <dbReference type="ARBA" id="ARBA00022801"/>
    </source>
</evidence>
<dbReference type="Proteomes" id="UP001354971">
    <property type="component" value="Unassembled WGS sequence"/>
</dbReference>
<gene>
    <name evidence="4" type="ORF">V0U79_09295</name>
</gene>
<dbReference type="PANTHER" id="PTHR32481">
    <property type="entry name" value="AMINOPEPTIDASE"/>
    <property type="match status" value="1"/>
</dbReference>
<dbReference type="EMBL" id="JAZDRP010000005">
    <property type="protein sequence ID" value="MEE2526561.1"/>
    <property type="molecule type" value="Genomic_DNA"/>
</dbReference>
<sequence>MTKLPDIDAEYLKETLAHLLSIPSPSGYTDIAARWVTEELDRLGIETELTRRGAIRARIAGRASQPARGIIAHIDTLGAIVREVKENGRLALAPIGHWSSRFAEGARATIFSDAGSFRGTILPLKASGHVYADDIDTQPVSWKQVELRVDMPIYSREDAERAQLGIGDIVAIDPQPEFFDNGFIVSRHLDDKAGAAALLAAIKALKEADAEPPVDTIFLFSISEEVGVGASSLLTHDIASMVAVDNGAVAPGQGSKETGVTIAMGDMTGPFDFHLTRKLIGLCEEHDIRHQRDHFEHYRSDNASAVEGGADVRTALITFGLDASHGYERTHIDAPFSVARLIAAYALSSVTIKRDAEELGGLEGFPDQPTKAARGSKGRRAD</sequence>
<dbReference type="NCBIfam" id="TIGR03106">
    <property type="entry name" value="trio_M42_hydro"/>
    <property type="match status" value="1"/>
</dbReference>
<accession>A0ABU7LSE3</accession>
<evidence type="ECO:0000313" key="5">
    <source>
        <dbReference type="Proteomes" id="UP001354971"/>
    </source>
</evidence>
<dbReference type="PANTHER" id="PTHR32481:SF7">
    <property type="entry name" value="AMINOPEPTIDASE YHFE-RELATED"/>
    <property type="match status" value="1"/>
</dbReference>
<feature type="region of interest" description="Disordered" evidence="3">
    <location>
        <begin position="358"/>
        <end position="382"/>
    </location>
</feature>
<dbReference type="RefSeq" id="WP_330199224.1">
    <property type="nucleotide sequence ID" value="NZ_JAZDRP010000005.1"/>
</dbReference>